<dbReference type="InterPro" id="IPR016171">
    <property type="entry name" value="Vanillyl_alc_oxidase_C-sub2"/>
</dbReference>
<dbReference type="GO" id="GO:0003824">
    <property type="term" value="F:catalytic activity"/>
    <property type="evidence" value="ECO:0007669"/>
    <property type="project" value="InterPro"/>
</dbReference>
<dbReference type="InterPro" id="IPR016164">
    <property type="entry name" value="FAD-linked_Oxase-like_C"/>
</dbReference>
<dbReference type="AlphaFoldDB" id="D4DR60"/>
<protein>
    <recommendedName>
        <fullName evidence="5">Glycolate oxidase FAD binding subunit</fullName>
    </recommendedName>
</protein>
<keyword evidence="2" id="KW-0274">FAD</keyword>
<evidence type="ECO:0000256" key="1">
    <source>
        <dbReference type="ARBA" id="ARBA00022630"/>
    </source>
</evidence>
<accession>D4DR60</accession>
<dbReference type="EMBL" id="ADBF01000042">
    <property type="protein sequence ID" value="EFE49808.1"/>
    <property type="molecule type" value="Genomic_DNA"/>
</dbReference>
<gene>
    <name evidence="3" type="ORF">NEIELOOT_01553</name>
</gene>
<evidence type="ECO:0000256" key="2">
    <source>
        <dbReference type="ARBA" id="ARBA00022827"/>
    </source>
</evidence>
<dbReference type="Gene3D" id="1.10.45.10">
    <property type="entry name" value="Vanillyl-alcohol Oxidase, Chain A, domain 4"/>
    <property type="match status" value="1"/>
</dbReference>
<evidence type="ECO:0000313" key="4">
    <source>
        <dbReference type="Proteomes" id="UP000005536"/>
    </source>
</evidence>
<organism evidence="3 4">
    <name type="scientific">Neisseria elongata subsp. glycolytica ATCC 29315</name>
    <dbReference type="NCBI Taxonomy" id="546263"/>
    <lineage>
        <taxon>Bacteria</taxon>
        <taxon>Pseudomonadati</taxon>
        <taxon>Pseudomonadota</taxon>
        <taxon>Betaproteobacteria</taxon>
        <taxon>Neisseriales</taxon>
        <taxon>Neisseriaceae</taxon>
        <taxon>Neisseria</taxon>
    </lineage>
</organism>
<dbReference type="RefSeq" id="WP_003772231.1">
    <property type="nucleotide sequence ID" value="NZ_CP007726.1"/>
</dbReference>
<dbReference type="SUPFAM" id="SSF55103">
    <property type="entry name" value="FAD-linked oxidases, C-terminal domain"/>
    <property type="match status" value="1"/>
</dbReference>
<reference evidence="3 4" key="1">
    <citation type="submission" date="2010-02" db="EMBL/GenBank/DDBJ databases">
        <authorList>
            <person name="Weinstock G."/>
            <person name="Sodergren E."/>
            <person name="Clifton S."/>
            <person name="Fulton L."/>
            <person name="Fulton B."/>
            <person name="Courtney L."/>
            <person name="Fronick C."/>
            <person name="Harrison M."/>
            <person name="Strong C."/>
            <person name="Farmer C."/>
            <person name="Delahaunty K."/>
            <person name="Markovic C."/>
            <person name="Hall O."/>
            <person name="Minx P."/>
            <person name="Tomlinson C."/>
            <person name="Mitreva M."/>
            <person name="Nelson J."/>
            <person name="Hou S."/>
            <person name="Wollam A."/>
            <person name="Pepin K.H."/>
            <person name="Johnson M."/>
            <person name="Bhonagiri V."/>
            <person name="Zhang X."/>
            <person name="Suruliraj S."/>
            <person name="Warren W."/>
            <person name="Chinwalla A."/>
            <person name="Mardis E.R."/>
            <person name="Wilson R.K."/>
        </authorList>
    </citation>
    <scope>NUCLEOTIDE SEQUENCE [LARGE SCALE GENOMIC DNA]</scope>
    <source>
        <strain evidence="3 4">ATCC 29315</strain>
    </source>
</reference>
<evidence type="ECO:0000313" key="3">
    <source>
        <dbReference type="EMBL" id="EFE49808.1"/>
    </source>
</evidence>
<evidence type="ECO:0008006" key="5">
    <source>
        <dbReference type="Google" id="ProtNLM"/>
    </source>
</evidence>
<keyword evidence="1" id="KW-0285">Flavoprotein</keyword>
<name>D4DR60_NEIEG</name>
<sequence length="151" mass="16515">MLFVRLGGSAAGVEAAASRLGGERLVGRANADLWLAVREQLLPAFRPSENEDVRLWRVSVPDTAPELELDGTFCMEWGGGLRWYQTGLPADEIRAAASQAGGHATLFRGALRAGETAFTLPQENVLRIQRRLKKLFDPHNILNRGRIPGLA</sequence>
<comment type="caution">
    <text evidence="3">The sequence shown here is derived from an EMBL/GenBank/DDBJ whole genome shotgun (WGS) entry which is preliminary data.</text>
</comment>
<dbReference type="GO" id="GO:0050660">
    <property type="term" value="F:flavin adenine dinucleotide binding"/>
    <property type="evidence" value="ECO:0007669"/>
    <property type="project" value="InterPro"/>
</dbReference>
<dbReference type="Proteomes" id="UP000005536">
    <property type="component" value="Unassembled WGS sequence"/>
</dbReference>
<proteinExistence type="predicted"/>